<dbReference type="EMBL" id="LNAL01000008">
    <property type="protein sequence ID" value="KUG06843.1"/>
    <property type="molecule type" value="Genomic_DNA"/>
</dbReference>
<gene>
    <name evidence="2" type="ORF">ASU33_05825</name>
</gene>
<keyword evidence="3" id="KW-1185">Reference proteome</keyword>
<name>A0A9X0HJC7_SOLP1</name>
<accession>A0A9X0HJC7</accession>
<keyword evidence="1" id="KW-1133">Transmembrane helix</keyword>
<sequence length="297" mass="32729">MPTLTTAKPTAGPPPFSHPADFYQVRDFGQKWEATAQLLRLHYKELFGVLVRYAGLYMLIGALFQAAGEHFVGTDGAMLFPVGTVFYAIGSFVGTGVVYGFLRARMHALDEPGARYTPDQIWDFVNGLGSYFGSNLIFGALMGLGFLCLIIPGIYIWPAFTLLPAVVMLEDGEESLSRCFKLVERFWWTTFGLALMAALLQVGTIQIPEALLQSLGAALEIDQSEWFWVLPVRLLISTLQFLLQPITAILMAFNYFSIVESKESPGLSWRASRIGQAPAATSQPHDLGAVTEGEYLL</sequence>
<evidence type="ECO:0000313" key="3">
    <source>
        <dbReference type="Proteomes" id="UP000054223"/>
    </source>
</evidence>
<evidence type="ECO:0008006" key="4">
    <source>
        <dbReference type="Google" id="ProtNLM"/>
    </source>
</evidence>
<feature type="transmembrane region" description="Helical" evidence="1">
    <location>
        <begin position="186"/>
        <end position="207"/>
    </location>
</feature>
<organism evidence="2 3">
    <name type="scientific">Solirubrum puertoriconensis</name>
    <dbReference type="NCBI Taxonomy" id="1751427"/>
    <lineage>
        <taxon>Bacteria</taxon>
        <taxon>Pseudomonadati</taxon>
        <taxon>Bacteroidota</taxon>
        <taxon>Cytophagia</taxon>
        <taxon>Cytophagales</taxon>
    </lineage>
</organism>
<reference evidence="2 3" key="1">
    <citation type="submission" date="2015-11" db="EMBL/GenBank/DDBJ databases">
        <title>Solirubrum puertoriconensis gen. nov. an environmental bacteria isolated in Puerto Rico.</title>
        <authorList>
            <person name="Cuebas-Irizarry M.F."/>
            <person name="Montalvo-Rodriguez R."/>
        </authorList>
    </citation>
    <scope>NUCLEOTIDE SEQUENCE [LARGE SCALE GENOMIC DNA]</scope>
    <source>
        <strain evidence="2 3">MC1A</strain>
    </source>
</reference>
<proteinExistence type="predicted"/>
<dbReference type="OrthoDB" id="1049480at2"/>
<feature type="transmembrane region" description="Helical" evidence="1">
    <location>
        <begin position="227"/>
        <end position="253"/>
    </location>
</feature>
<feature type="transmembrane region" description="Helical" evidence="1">
    <location>
        <begin position="46"/>
        <end position="67"/>
    </location>
</feature>
<feature type="transmembrane region" description="Helical" evidence="1">
    <location>
        <begin position="79"/>
        <end position="102"/>
    </location>
</feature>
<protein>
    <recommendedName>
        <fullName evidence="4">Glycerophosphoryl diester phosphodiesterase membrane domain-containing protein</fullName>
    </recommendedName>
</protein>
<keyword evidence="1" id="KW-0472">Membrane</keyword>
<keyword evidence="1" id="KW-0812">Transmembrane</keyword>
<evidence type="ECO:0000313" key="2">
    <source>
        <dbReference type="EMBL" id="KUG06843.1"/>
    </source>
</evidence>
<dbReference type="Proteomes" id="UP000054223">
    <property type="component" value="Unassembled WGS sequence"/>
</dbReference>
<comment type="caution">
    <text evidence="2">The sequence shown here is derived from an EMBL/GenBank/DDBJ whole genome shotgun (WGS) entry which is preliminary data.</text>
</comment>
<evidence type="ECO:0000256" key="1">
    <source>
        <dbReference type="SAM" id="Phobius"/>
    </source>
</evidence>
<dbReference type="AlphaFoldDB" id="A0A9X0HJC7"/>
<feature type="transmembrane region" description="Helical" evidence="1">
    <location>
        <begin position="136"/>
        <end position="165"/>
    </location>
</feature>
<dbReference type="RefSeq" id="WP_059072537.1">
    <property type="nucleotide sequence ID" value="NZ_LNAL01000008.1"/>
</dbReference>